<evidence type="ECO:0000313" key="1">
    <source>
        <dbReference type="EMBL" id="WUR13978.1"/>
    </source>
</evidence>
<gene>
    <name evidence="1" type="ORF">E7V67_002400</name>
</gene>
<protein>
    <submittedName>
        <fullName evidence="1">Uncharacterized protein</fullName>
    </submittedName>
</protein>
<accession>A0ABZ1UPF0</accession>
<dbReference type="Proteomes" id="UP000321323">
    <property type="component" value="Chromosome"/>
</dbReference>
<keyword evidence="2" id="KW-1185">Reference proteome</keyword>
<proteinExistence type="predicted"/>
<reference evidence="1 2" key="1">
    <citation type="journal article" date="2019" name="Int. J. Syst. Evol. Microbiol.">
        <title>The Draft Whole-Genome Sequence of the Antibiotic Producer Empedobacter haloabium ATCC 31962 Provides Indications for Its Taxonomic Reclassification.</title>
        <authorList>
            <person name="Miess H."/>
            <person name="Arlt P."/>
            <person name="Apel A.K."/>
            <person name="Weber T."/>
            <person name="Nieselt K."/>
            <person name="Hanssen F."/>
            <person name="Czemmel S."/>
            <person name="Nahnsen S."/>
            <person name="Gross H."/>
        </authorList>
    </citation>
    <scope>NUCLEOTIDE SEQUENCE [LARGE SCALE GENOMIC DNA]</scope>
    <source>
        <strain evidence="1 2">ATCC 31962</strain>
    </source>
</reference>
<evidence type="ECO:0000313" key="2">
    <source>
        <dbReference type="Proteomes" id="UP000321323"/>
    </source>
</evidence>
<dbReference type="EMBL" id="CP136508">
    <property type="protein sequence ID" value="WUR13978.1"/>
    <property type="molecule type" value="Genomic_DNA"/>
</dbReference>
<name>A0ABZ1UPF0_9BURK</name>
<sequence>MPDLFSFFKRFRSPPRTGAPVPFSTYDAFEHRFTDSPVRFRLVCLRIDGCDWGRHARFTEPVMNADGGRIFMWELKWVPALHEDRDFPRTGWHRREVMVNLVARTFEASAWKAISAAPVKIAPRWHLVGKARDIAAFRSPPDERGNPIRRVTDDLIEVLEHGESKAFPWAGLRLIHFTRTAANTMATPVNEATLEGGGHVTARLPDDLSHPFYRQLVKRGHIDQAALEAFFARDSDSELTVLSARGDIALVDVDEEQALAALWNAAPGERIDAGGLLVQALKPDHERGLDAFPPRRFHFDFSTINGKGNPALWRNEVARWRKTLRPGWRVTYREQGSPLLDLQGARLALTLYYSRSSGTGWLTIDPWWYRHRLLQEARWQTDFAPTHSSVIPNATVSSHYGRPPECLLPAPDGLHRPQLTLWRDETGRCGLTHEGWLHLWRRDEVVAIEDGVSDELADRGGPYYEIDIVFVGNARLTLGRGNGSAQELNAFFQ</sequence>
<organism evidence="1 2">
    <name type="scientific">[Empedobacter] haloabium</name>
    <dbReference type="NCBI Taxonomy" id="592317"/>
    <lineage>
        <taxon>Bacteria</taxon>
        <taxon>Pseudomonadati</taxon>
        <taxon>Pseudomonadota</taxon>
        <taxon>Betaproteobacteria</taxon>
        <taxon>Burkholderiales</taxon>
        <taxon>Oxalobacteraceae</taxon>
        <taxon>Telluria group</taxon>
        <taxon>Telluria group incertae sedis</taxon>
    </lineage>
</organism>